<feature type="domain" description="Thioredoxin" evidence="10">
    <location>
        <begin position="1"/>
        <end position="110"/>
    </location>
</feature>
<evidence type="ECO:0000256" key="9">
    <source>
        <dbReference type="PIRSR" id="PIRSR000077-4"/>
    </source>
</evidence>
<feature type="site" description="Contributes to redox potential value" evidence="8">
    <location>
        <position position="35"/>
    </location>
</feature>
<evidence type="ECO:0000256" key="4">
    <source>
        <dbReference type="ARBA" id="ARBA00023157"/>
    </source>
</evidence>
<feature type="site" description="Deprotonates C-terminal active site Cys" evidence="8">
    <location>
        <position position="28"/>
    </location>
</feature>
<dbReference type="SUPFAM" id="SSF52833">
    <property type="entry name" value="Thioredoxin-like"/>
    <property type="match status" value="1"/>
</dbReference>
<dbReference type="GO" id="GO:0015035">
    <property type="term" value="F:protein-disulfide reductase activity"/>
    <property type="evidence" value="ECO:0007669"/>
    <property type="project" value="UniProtKB-UniRule"/>
</dbReference>
<keyword evidence="2" id="KW-0813">Transport</keyword>
<dbReference type="PANTHER" id="PTHR45663:SF11">
    <property type="entry name" value="GEO12009P1"/>
    <property type="match status" value="1"/>
</dbReference>
<feature type="active site" description="Nucleophile" evidence="8">
    <location>
        <position position="37"/>
    </location>
</feature>
<protein>
    <recommendedName>
        <fullName evidence="6 7">Thioredoxin</fullName>
    </recommendedName>
</protein>
<dbReference type="InterPro" id="IPR036249">
    <property type="entry name" value="Thioredoxin-like_sf"/>
</dbReference>
<evidence type="ECO:0000259" key="10">
    <source>
        <dbReference type="PROSITE" id="PS51352"/>
    </source>
</evidence>
<keyword evidence="3" id="KW-0249">Electron transport</keyword>
<feature type="active site" description="Nucleophile" evidence="8">
    <location>
        <position position="34"/>
    </location>
</feature>
<dbReference type="InterPro" id="IPR017937">
    <property type="entry name" value="Thioredoxin_CS"/>
</dbReference>
<dbReference type="PROSITE" id="PS00194">
    <property type="entry name" value="THIOREDOXIN_1"/>
    <property type="match status" value="1"/>
</dbReference>
<dbReference type="GO" id="GO:0005737">
    <property type="term" value="C:cytoplasm"/>
    <property type="evidence" value="ECO:0007669"/>
    <property type="project" value="TreeGrafter"/>
</dbReference>
<evidence type="ECO:0000256" key="5">
    <source>
        <dbReference type="ARBA" id="ARBA00023284"/>
    </source>
</evidence>
<evidence type="ECO:0000256" key="8">
    <source>
        <dbReference type="PIRSR" id="PIRSR000077-1"/>
    </source>
</evidence>
<keyword evidence="4 9" id="KW-1015">Disulfide bond</keyword>
<keyword evidence="5 9" id="KW-0676">Redox-active center</keyword>
<dbReference type="InterPro" id="IPR013766">
    <property type="entry name" value="Thioredoxin_domain"/>
</dbReference>
<dbReference type="InterPro" id="IPR005746">
    <property type="entry name" value="Thioredoxin"/>
</dbReference>
<evidence type="ECO:0000256" key="7">
    <source>
        <dbReference type="PIRNR" id="PIRNR000077"/>
    </source>
</evidence>
<evidence type="ECO:0000256" key="6">
    <source>
        <dbReference type="NCBIfam" id="TIGR01068"/>
    </source>
</evidence>
<dbReference type="Pfam" id="PF00085">
    <property type="entry name" value="Thioredoxin"/>
    <property type="match status" value="1"/>
</dbReference>
<dbReference type="Gene3D" id="3.40.30.10">
    <property type="entry name" value="Glutaredoxin"/>
    <property type="match status" value="1"/>
</dbReference>
<evidence type="ECO:0000313" key="11">
    <source>
        <dbReference type="EMBL" id="HGD13548.1"/>
    </source>
</evidence>
<feature type="site" description="Contributes to redox potential value" evidence="8">
    <location>
        <position position="36"/>
    </location>
</feature>
<name>A0A7V3V031_UNCW3</name>
<gene>
    <name evidence="11" type="primary">trxA</name>
    <name evidence="11" type="ORF">ENX16_05685</name>
</gene>
<dbReference type="AlphaFoldDB" id="A0A7V3V031"/>
<dbReference type="CDD" id="cd02947">
    <property type="entry name" value="TRX_family"/>
    <property type="match status" value="1"/>
</dbReference>
<feature type="disulfide bond" description="Redox-active" evidence="9">
    <location>
        <begin position="34"/>
        <end position="37"/>
    </location>
</feature>
<dbReference type="PIRSF" id="PIRSF000077">
    <property type="entry name" value="Thioredoxin"/>
    <property type="match status" value="1"/>
</dbReference>
<dbReference type="EMBL" id="DTMZ01000137">
    <property type="protein sequence ID" value="HGD13548.1"/>
    <property type="molecule type" value="Genomic_DNA"/>
</dbReference>
<accession>A0A7V3V031</accession>
<dbReference type="PANTHER" id="PTHR45663">
    <property type="entry name" value="GEO12009P1"/>
    <property type="match status" value="1"/>
</dbReference>
<proteinExistence type="inferred from homology"/>
<sequence>MAEKKVLELSDTTFDTEVNDSTVPVLVDFWAPWCGPCRMLAPVVDRLAAKYADKLKVGKVNVDENPGVAGKFGIMSIPTLIFFKNGKEVDRVIGALPEPVLANKIEELLK</sequence>
<comment type="similarity">
    <text evidence="1 7">Belongs to the thioredoxin family.</text>
</comment>
<evidence type="ECO:0000256" key="3">
    <source>
        <dbReference type="ARBA" id="ARBA00022982"/>
    </source>
</evidence>
<reference evidence="11" key="1">
    <citation type="journal article" date="2020" name="mSystems">
        <title>Genome- and Community-Level Interaction Insights into Carbon Utilization and Element Cycling Functions of Hydrothermarchaeota in Hydrothermal Sediment.</title>
        <authorList>
            <person name="Zhou Z."/>
            <person name="Liu Y."/>
            <person name="Xu W."/>
            <person name="Pan J."/>
            <person name="Luo Z.H."/>
            <person name="Li M."/>
        </authorList>
    </citation>
    <scope>NUCLEOTIDE SEQUENCE [LARGE SCALE GENOMIC DNA]</scope>
    <source>
        <strain evidence="11">SpSt-914</strain>
    </source>
</reference>
<evidence type="ECO:0000256" key="1">
    <source>
        <dbReference type="ARBA" id="ARBA00008987"/>
    </source>
</evidence>
<dbReference type="PROSITE" id="PS51352">
    <property type="entry name" value="THIOREDOXIN_2"/>
    <property type="match status" value="1"/>
</dbReference>
<dbReference type="NCBIfam" id="TIGR01068">
    <property type="entry name" value="thioredoxin"/>
    <property type="match status" value="1"/>
</dbReference>
<dbReference type="FunFam" id="3.40.30.10:FF:000001">
    <property type="entry name" value="Thioredoxin"/>
    <property type="match status" value="1"/>
</dbReference>
<dbReference type="PRINTS" id="PR00421">
    <property type="entry name" value="THIOREDOXIN"/>
</dbReference>
<evidence type="ECO:0000256" key="2">
    <source>
        <dbReference type="ARBA" id="ARBA00022448"/>
    </source>
</evidence>
<comment type="caution">
    <text evidence="11">The sequence shown here is derived from an EMBL/GenBank/DDBJ whole genome shotgun (WGS) entry which is preliminary data.</text>
</comment>
<organism evidence="11">
    <name type="scientific">candidate division WOR-3 bacterium</name>
    <dbReference type="NCBI Taxonomy" id="2052148"/>
    <lineage>
        <taxon>Bacteria</taxon>
        <taxon>Bacteria division WOR-3</taxon>
    </lineage>
</organism>